<dbReference type="PANTHER" id="PTHR23357:SF1">
    <property type="entry name" value="RENALASE"/>
    <property type="match status" value="1"/>
</dbReference>
<sequence length="364" mass="41511">MSEKLLISKILIIGGGLTGSITASLIKHEAFVDIEVWERMDQIGGRCQTYNSSIIPRCSADCGAQYVNVSLEFIRSQAKFYDELLEKNLLVPHGQKIENFRKLSESKTTFVAPRGTGSLVHHFLDKADCELHLNHEVVEINLTEDRKQWEVKLKNGAIREFDVVILTIPVPEVLKLGGNFLSLNQDDDIKVAMEQVKYSPRYAIALLYNEPVAYFEELPFVMKHFNDDEMFYLMSIDKEEYENKSESPAVIIQSTTTFAESYADKSEDEIRSLMIEHLKCLMPEFPEPVDVKIFYWTYAKLVDPYIDAPGCIVLHNNPCFISGGDSYTESTINGNITSSLKIVEELLKRVNFIKGRRRNSRKSS</sequence>
<reference evidence="2" key="1">
    <citation type="submission" date="2020-08" db="EMBL/GenBank/DDBJ databases">
        <title>Multicomponent nature underlies the extraordinary mechanical properties of spider dragline silk.</title>
        <authorList>
            <person name="Kono N."/>
            <person name="Nakamura H."/>
            <person name="Mori M."/>
            <person name="Yoshida Y."/>
            <person name="Ohtoshi R."/>
            <person name="Malay A.D."/>
            <person name="Moran D.A.P."/>
            <person name="Tomita M."/>
            <person name="Numata K."/>
            <person name="Arakawa K."/>
        </authorList>
    </citation>
    <scope>NUCLEOTIDE SEQUENCE</scope>
</reference>
<dbReference type="EMBL" id="BMAW01128680">
    <property type="protein sequence ID" value="GFU26979.1"/>
    <property type="molecule type" value="Genomic_DNA"/>
</dbReference>
<dbReference type="GO" id="GO:0005576">
    <property type="term" value="C:extracellular region"/>
    <property type="evidence" value="ECO:0007669"/>
    <property type="project" value="TreeGrafter"/>
</dbReference>
<proteinExistence type="predicted"/>
<name>A0A8X6QMM9_NEPPI</name>
<comment type="caution">
    <text evidence="2">The sequence shown here is derived from an EMBL/GenBank/DDBJ whole genome shotgun (WGS) entry which is preliminary data.</text>
</comment>
<dbReference type="PANTHER" id="PTHR23357">
    <property type="entry name" value="RENALASE"/>
    <property type="match status" value="1"/>
</dbReference>
<dbReference type="GO" id="GO:0016651">
    <property type="term" value="F:oxidoreductase activity, acting on NAD(P)H"/>
    <property type="evidence" value="ECO:0007669"/>
    <property type="project" value="InterPro"/>
</dbReference>
<dbReference type="InterPro" id="IPR002937">
    <property type="entry name" value="Amino_oxidase"/>
</dbReference>
<evidence type="ECO:0000259" key="1">
    <source>
        <dbReference type="Pfam" id="PF01593"/>
    </source>
</evidence>
<dbReference type="AlphaFoldDB" id="A0A8X6QMM9"/>
<dbReference type="Pfam" id="PF13450">
    <property type="entry name" value="NAD_binding_8"/>
    <property type="match status" value="1"/>
</dbReference>
<protein>
    <submittedName>
        <fullName evidence="2">Renalase</fullName>
    </submittedName>
</protein>
<evidence type="ECO:0000313" key="3">
    <source>
        <dbReference type="Proteomes" id="UP000887013"/>
    </source>
</evidence>
<organism evidence="2 3">
    <name type="scientific">Nephila pilipes</name>
    <name type="common">Giant wood spider</name>
    <name type="synonym">Nephila maculata</name>
    <dbReference type="NCBI Taxonomy" id="299642"/>
    <lineage>
        <taxon>Eukaryota</taxon>
        <taxon>Metazoa</taxon>
        <taxon>Ecdysozoa</taxon>
        <taxon>Arthropoda</taxon>
        <taxon>Chelicerata</taxon>
        <taxon>Arachnida</taxon>
        <taxon>Araneae</taxon>
        <taxon>Araneomorphae</taxon>
        <taxon>Entelegynae</taxon>
        <taxon>Araneoidea</taxon>
        <taxon>Nephilidae</taxon>
        <taxon>Nephila</taxon>
    </lineage>
</organism>
<dbReference type="Gene3D" id="3.90.660.10">
    <property type="match status" value="1"/>
</dbReference>
<accession>A0A8X6QMM9</accession>
<dbReference type="InterPro" id="IPR036188">
    <property type="entry name" value="FAD/NAD-bd_sf"/>
</dbReference>
<dbReference type="InterPro" id="IPR040174">
    <property type="entry name" value="RNLS"/>
</dbReference>
<dbReference type="Gene3D" id="3.50.50.60">
    <property type="entry name" value="FAD/NAD(P)-binding domain"/>
    <property type="match status" value="1"/>
</dbReference>
<dbReference type="Proteomes" id="UP000887013">
    <property type="component" value="Unassembled WGS sequence"/>
</dbReference>
<feature type="domain" description="Amine oxidase" evidence="1">
    <location>
        <begin position="104"/>
        <end position="297"/>
    </location>
</feature>
<dbReference type="OrthoDB" id="2161133at2759"/>
<evidence type="ECO:0000313" key="2">
    <source>
        <dbReference type="EMBL" id="GFU26979.1"/>
    </source>
</evidence>
<keyword evidence="3" id="KW-1185">Reference proteome</keyword>
<dbReference type="SUPFAM" id="SSF51905">
    <property type="entry name" value="FAD/NAD(P)-binding domain"/>
    <property type="match status" value="1"/>
</dbReference>
<dbReference type="Pfam" id="PF01593">
    <property type="entry name" value="Amino_oxidase"/>
    <property type="match status" value="1"/>
</dbReference>
<gene>
    <name evidence="2" type="primary">Rnls</name>
    <name evidence="2" type="ORF">NPIL_115631</name>
</gene>